<organism evidence="1 2">
    <name type="scientific">Populus alba x Populus x berolinensis</name>
    <dbReference type="NCBI Taxonomy" id="444605"/>
    <lineage>
        <taxon>Eukaryota</taxon>
        <taxon>Viridiplantae</taxon>
        <taxon>Streptophyta</taxon>
        <taxon>Embryophyta</taxon>
        <taxon>Tracheophyta</taxon>
        <taxon>Spermatophyta</taxon>
        <taxon>Magnoliopsida</taxon>
        <taxon>eudicotyledons</taxon>
        <taxon>Gunneridae</taxon>
        <taxon>Pentapetalae</taxon>
        <taxon>rosids</taxon>
        <taxon>fabids</taxon>
        <taxon>Malpighiales</taxon>
        <taxon>Salicaceae</taxon>
        <taxon>Saliceae</taxon>
        <taxon>Populus</taxon>
    </lineage>
</organism>
<gene>
    <name evidence="1" type="ORF">NC653_011388</name>
</gene>
<keyword evidence="2" id="KW-1185">Reference proteome</keyword>
<reference evidence="1 2" key="1">
    <citation type="journal article" date="2023" name="Mol. Ecol. Resour.">
        <title>Chromosome-level genome assembly of a triploid poplar Populus alba 'Berolinensis'.</title>
        <authorList>
            <person name="Chen S."/>
            <person name="Yu Y."/>
            <person name="Wang X."/>
            <person name="Wang S."/>
            <person name="Zhang T."/>
            <person name="Zhou Y."/>
            <person name="He R."/>
            <person name="Meng N."/>
            <person name="Wang Y."/>
            <person name="Liu W."/>
            <person name="Liu Z."/>
            <person name="Liu J."/>
            <person name="Guo Q."/>
            <person name="Huang H."/>
            <person name="Sederoff R.R."/>
            <person name="Wang G."/>
            <person name="Qu G."/>
            <person name="Chen S."/>
        </authorList>
    </citation>
    <scope>NUCLEOTIDE SEQUENCE [LARGE SCALE GENOMIC DNA]</scope>
    <source>
        <strain evidence="1">SC-2020</strain>
    </source>
</reference>
<sequence length="75" mass="8525">MIKSSTLFPNYASFSLRFVKGAPIRYQLLRSYKKLATISRTCIGRLMILSERLSQLLATIDSDSPEAEIIRSLIM</sequence>
<evidence type="ECO:0000313" key="2">
    <source>
        <dbReference type="Proteomes" id="UP001164929"/>
    </source>
</evidence>
<protein>
    <submittedName>
        <fullName evidence="1">Uncharacterized protein</fullName>
    </submittedName>
</protein>
<dbReference type="AlphaFoldDB" id="A0AAD6R1Z0"/>
<dbReference type="EMBL" id="JAQIZT010000004">
    <property type="protein sequence ID" value="KAJ7000913.1"/>
    <property type="molecule type" value="Genomic_DNA"/>
</dbReference>
<name>A0AAD6R1Z0_9ROSI</name>
<accession>A0AAD6R1Z0</accession>
<proteinExistence type="predicted"/>
<dbReference type="Proteomes" id="UP001164929">
    <property type="component" value="Chromosome 4"/>
</dbReference>
<comment type="caution">
    <text evidence="1">The sequence shown here is derived from an EMBL/GenBank/DDBJ whole genome shotgun (WGS) entry which is preliminary data.</text>
</comment>
<evidence type="ECO:0000313" key="1">
    <source>
        <dbReference type="EMBL" id="KAJ7000913.1"/>
    </source>
</evidence>